<dbReference type="FunFam" id="2.30.38.10:FF:000001">
    <property type="entry name" value="Non-ribosomal peptide synthetase PvdI"/>
    <property type="match status" value="1"/>
</dbReference>
<dbReference type="PROSITE" id="PS00012">
    <property type="entry name" value="PHOSPHOPANTETHEINE"/>
    <property type="match status" value="1"/>
</dbReference>
<reference evidence="6 7" key="1">
    <citation type="submission" date="2020-04" db="EMBL/GenBank/DDBJ databases">
        <title>Draft genome of Pyxidicoccus fallax type strain.</title>
        <authorList>
            <person name="Whitworth D.E."/>
        </authorList>
    </citation>
    <scope>NUCLEOTIDE SEQUENCE [LARGE SCALE GENOMIC DNA]</scope>
    <source>
        <strain evidence="6 7">DSM 14698</strain>
    </source>
</reference>
<dbReference type="Gene3D" id="3.30.300.30">
    <property type="match status" value="1"/>
</dbReference>
<dbReference type="Pfam" id="PF13193">
    <property type="entry name" value="AMP-binding_C"/>
    <property type="match status" value="1"/>
</dbReference>
<evidence type="ECO:0000313" key="6">
    <source>
        <dbReference type="EMBL" id="NMO23444.1"/>
    </source>
</evidence>
<dbReference type="CDD" id="cd19531">
    <property type="entry name" value="LCL_NRPS-like"/>
    <property type="match status" value="1"/>
</dbReference>
<dbReference type="FunFam" id="3.40.50.980:FF:000001">
    <property type="entry name" value="Non-ribosomal peptide synthetase"/>
    <property type="match status" value="1"/>
</dbReference>
<dbReference type="PANTHER" id="PTHR45527">
    <property type="entry name" value="NONRIBOSOMAL PEPTIDE SYNTHETASE"/>
    <property type="match status" value="1"/>
</dbReference>
<dbReference type="GO" id="GO:0043041">
    <property type="term" value="P:amino acid activation for nonribosomal peptide biosynthetic process"/>
    <property type="evidence" value="ECO:0007669"/>
    <property type="project" value="TreeGrafter"/>
</dbReference>
<sequence length="1137" mass="123997">APLPLSFAQQRLWFLDRLEPGKATYNMPVALRLDGALDVAVLERAFTELVRRHESLRTTFREEGGTPAQVISAPEPVRIARTDLSGREDREAEARRLAIAEAFGPFDLATGPLLRVSLLKLAEQRHVLLLTMHHIVSDGWSMGVLVQEMAALYQAFSAGKPSPLPELPLQYADVAVWQRTWLQGEALEQQLGYWKQRLADAARVLELPTDLPRPPVQSFRGASVPVKLPRAVTEALRAFCQKENVTPYMALLGAFQAFLARYSGQEDIVVGSPIAGRRFSEMEGLIGFFVNTLVLRARMEGAPSFQQLMSRVREATVGAQAHQDIPVEKLVEALAPGRSLDRTPLFQVFFALQNEAVSMSSGQGLAIQPYELDNPTAKFDLELSLAESPEGFSGSLIYSSDLFLPATAERMARYYVHFLGAMLARPQQPLHSLPLLPTEELRSVLEDWNRSPSEFPRDATMPEVFSRVVAAHSDSVALEFSDRRLTYSQLDAEANRLAHLLVSRGVRPDAPVALALERSVELIVSLLAILKAGGAYLPLDTSYPRERLEQMIEDAQPVLLLTASSLKDAIPSGDSLPVVLVDSVDTSTLPSHSPSVALAPEHLAYIDFTSGSTGRPKGVAVSHRNVLRTVLNAPYADVSAGHSFLLIAPISFDASTLEVWGPLLNGARLVVFPPSSPSDLDVLSSVLQHHSVSTLHLTAGLFSQMVETHVHGLKSVKQLLTGGDVVSAPHVKRVLGELGIPVTACYGPTEGTLFTSTFRMTEVAQVPTSIPIGTPITGTQVYLLDSHLLPVAPGTPGELFIGGEGLARGYVRRPDLTAERFIPNPFSSSPGARMYRTGDLARWRQDGVLEFLGRKDFQVKVRGFRIELAEVEAALLAFPGVREAVALAREDVPGDKRLVGYVVADSTLDMNALREALKARLPEYMVPSALVRLDAFPLTANAKVDRKALPAPEARADLRPFVAPRTATEQQLASVWAEVLRIDKVGAYDDFFSLGGHSLLATQVVARIRATFGVELPLRTLFATSTLEGLARAIDELDRASAAANVPPLRAAPRGEHLPLSFAQQRLWFLDQLEPGSAQYNMPTALLLDGTLDVGALEQSFTELVRHHESLRTTFRAEAGQPSQVIHPPAPLPLSVV</sequence>
<keyword evidence="3" id="KW-0596">Phosphopantetheine</keyword>
<dbReference type="InterPro" id="IPR009081">
    <property type="entry name" value="PP-bd_ACP"/>
</dbReference>
<dbReference type="InterPro" id="IPR001242">
    <property type="entry name" value="Condensation_dom"/>
</dbReference>
<dbReference type="GO" id="GO:0031177">
    <property type="term" value="F:phosphopantetheine binding"/>
    <property type="evidence" value="ECO:0007669"/>
    <property type="project" value="InterPro"/>
</dbReference>
<dbReference type="InterPro" id="IPR036736">
    <property type="entry name" value="ACP-like_sf"/>
</dbReference>
<dbReference type="InterPro" id="IPR025110">
    <property type="entry name" value="AMP-bd_C"/>
</dbReference>
<feature type="non-terminal residue" evidence="6">
    <location>
        <position position="1"/>
    </location>
</feature>
<dbReference type="GO" id="GO:0005829">
    <property type="term" value="C:cytosol"/>
    <property type="evidence" value="ECO:0007669"/>
    <property type="project" value="TreeGrafter"/>
</dbReference>
<keyword evidence="4" id="KW-0597">Phosphoprotein</keyword>
<dbReference type="EMBL" id="JABBJJ010000616">
    <property type="protein sequence ID" value="NMO23444.1"/>
    <property type="molecule type" value="Genomic_DNA"/>
</dbReference>
<name>A0A848M287_9BACT</name>
<dbReference type="InterPro" id="IPR023213">
    <property type="entry name" value="CAT-like_dom_sf"/>
</dbReference>
<dbReference type="Pfam" id="PF00501">
    <property type="entry name" value="AMP-binding"/>
    <property type="match status" value="1"/>
</dbReference>
<comment type="similarity">
    <text evidence="2">Belongs to the ATP-dependent AMP-binding enzyme family.</text>
</comment>
<dbReference type="InterPro" id="IPR006162">
    <property type="entry name" value="Ppantetheine_attach_site"/>
</dbReference>
<dbReference type="PANTHER" id="PTHR45527:SF1">
    <property type="entry name" value="FATTY ACID SYNTHASE"/>
    <property type="match status" value="1"/>
</dbReference>
<dbReference type="FunFam" id="1.10.1200.10:FF:000005">
    <property type="entry name" value="Nonribosomal peptide synthetase 1"/>
    <property type="match status" value="1"/>
</dbReference>
<dbReference type="InterPro" id="IPR020845">
    <property type="entry name" value="AMP-binding_CS"/>
</dbReference>
<dbReference type="InterPro" id="IPR000873">
    <property type="entry name" value="AMP-dep_synth/lig_dom"/>
</dbReference>
<dbReference type="GO" id="GO:0003824">
    <property type="term" value="F:catalytic activity"/>
    <property type="evidence" value="ECO:0007669"/>
    <property type="project" value="InterPro"/>
</dbReference>
<dbReference type="SUPFAM" id="SSF56801">
    <property type="entry name" value="Acetyl-CoA synthetase-like"/>
    <property type="match status" value="1"/>
</dbReference>
<evidence type="ECO:0000313" key="7">
    <source>
        <dbReference type="Proteomes" id="UP000518300"/>
    </source>
</evidence>
<dbReference type="AlphaFoldDB" id="A0A848M287"/>
<evidence type="ECO:0000256" key="3">
    <source>
        <dbReference type="ARBA" id="ARBA00022450"/>
    </source>
</evidence>
<dbReference type="InterPro" id="IPR010071">
    <property type="entry name" value="AA_adenyl_dom"/>
</dbReference>
<proteinExistence type="inferred from homology"/>
<dbReference type="Gene3D" id="2.30.38.10">
    <property type="entry name" value="Luciferase, Domain 3"/>
    <property type="match status" value="1"/>
</dbReference>
<dbReference type="PROSITE" id="PS00455">
    <property type="entry name" value="AMP_BINDING"/>
    <property type="match status" value="1"/>
</dbReference>
<dbReference type="Gene3D" id="3.40.50.980">
    <property type="match status" value="2"/>
</dbReference>
<keyword evidence="7" id="KW-1185">Reference proteome</keyword>
<feature type="domain" description="Carrier" evidence="5">
    <location>
        <begin position="963"/>
        <end position="1038"/>
    </location>
</feature>
<dbReference type="FunFam" id="3.40.50.12780:FF:000012">
    <property type="entry name" value="Non-ribosomal peptide synthetase"/>
    <property type="match status" value="1"/>
</dbReference>
<dbReference type="CDD" id="cd12117">
    <property type="entry name" value="A_NRPS_Srf_like"/>
    <property type="match status" value="1"/>
</dbReference>
<gene>
    <name evidence="6" type="ORF">HG543_52610</name>
</gene>
<evidence type="ECO:0000256" key="1">
    <source>
        <dbReference type="ARBA" id="ARBA00001957"/>
    </source>
</evidence>
<evidence type="ECO:0000256" key="4">
    <source>
        <dbReference type="ARBA" id="ARBA00022553"/>
    </source>
</evidence>
<dbReference type="InterPro" id="IPR020806">
    <property type="entry name" value="PKS_PP-bd"/>
</dbReference>
<dbReference type="Proteomes" id="UP000518300">
    <property type="component" value="Unassembled WGS sequence"/>
</dbReference>
<dbReference type="PROSITE" id="PS50075">
    <property type="entry name" value="CARRIER"/>
    <property type="match status" value="1"/>
</dbReference>
<dbReference type="Gene3D" id="3.30.559.30">
    <property type="entry name" value="Nonribosomal peptide synthetase, condensation domain"/>
    <property type="match status" value="1"/>
</dbReference>
<dbReference type="SUPFAM" id="SSF47336">
    <property type="entry name" value="ACP-like"/>
    <property type="match status" value="1"/>
</dbReference>
<dbReference type="Gene3D" id="1.10.1200.10">
    <property type="entry name" value="ACP-like"/>
    <property type="match status" value="1"/>
</dbReference>
<protein>
    <submittedName>
        <fullName evidence="6">Amino acid adenylation domain-containing protein</fullName>
    </submittedName>
</protein>
<dbReference type="SUPFAM" id="SSF52777">
    <property type="entry name" value="CoA-dependent acyltransferases"/>
    <property type="match status" value="3"/>
</dbReference>
<accession>A0A848M287</accession>
<dbReference type="NCBIfam" id="TIGR01733">
    <property type="entry name" value="AA-adenyl-dom"/>
    <property type="match status" value="1"/>
</dbReference>
<dbReference type="FunFam" id="3.30.300.30:FF:000010">
    <property type="entry name" value="Enterobactin synthetase component F"/>
    <property type="match status" value="1"/>
</dbReference>
<dbReference type="RefSeq" id="WP_169352517.1">
    <property type="nucleotide sequence ID" value="NZ_JABBJJ010000616.1"/>
</dbReference>
<dbReference type="GO" id="GO:0044550">
    <property type="term" value="P:secondary metabolite biosynthetic process"/>
    <property type="evidence" value="ECO:0007669"/>
    <property type="project" value="UniProtKB-ARBA"/>
</dbReference>
<evidence type="ECO:0000259" key="5">
    <source>
        <dbReference type="PROSITE" id="PS50075"/>
    </source>
</evidence>
<comment type="caution">
    <text evidence="6">The sequence shown here is derived from an EMBL/GenBank/DDBJ whole genome shotgun (WGS) entry which is preliminary data.</text>
</comment>
<comment type="cofactor">
    <cofactor evidence="1">
        <name>pantetheine 4'-phosphate</name>
        <dbReference type="ChEBI" id="CHEBI:47942"/>
    </cofactor>
</comment>
<dbReference type="InterPro" id="IPR045851">
    <property type="entry name" value="AMP-bd_C_sf"/>
</dbReference>
<evidence type="ECO:0000256" key="2">
    <source>
        <dbReference type="ARBA" id="ARBA00006432"/>
    </source>
</evidence>
<dbReference type="Pfam" id="PF00550">
    <property type="entry name" value="PP-binding"/>
    <property type="match status" value="1"/>
</dbReference>
<dbReference type="Pfam" id="PF00668">
    <property type="entry name" value="Condensation"/>
    <property type="match status" value="2"/>
</dbReference>
<dbReference type="SMART" id="SM00823">
    <property type="entry name" value="PKS_PP"/>
    <property type="match status" value="1"/>
</dbReference>
<dbReference type="FunFam" id="3.30.559.10:FF:000012">
    <property type="entry name" value="Non-ribosomal peptide synthetase"/>
    <property type="match status" value="1"/>
</dbReference>
<feature type="non-terminal residue" evidence="6">
    <location>
        <position position="1137"/>
    </location>
</feature>
<dbReference type="Gene3D" id="3.30.559.10">
    <property type="entry name" value="Chloramphenicol acetyltransferase-like domain"/>
    <property type="match status" value="2"/>
</dbReference>
<organism evidence="6 7">
    <name type="scientific">Pyxidicoccus fallax</name>
    <dbReference type="NCBI Taxonomy" id="394095"/>
    <lineage>
        <taxon>Bacteria</taxon>
        <taxon>Pseudomonadati</taxon>
        <taxon>Myxococcota</taxon>
        <taxon>Myxococcia</taxon>
        <taxon>Myxococcales</taxon>
        <taxon>Cystobacterineae</taxon>
        <taxon>Myxococcaceae</taxon>
        <taxon>Pyxidicoccus</taxon>
    </lineage>
</organism>